<feature type="domain" description="Helicase C-terminal" evidence="19">
    <location>
        <begin position="1090"/>
        <end position="1249"/>
    </location>
</feature>
<evidence type="ECO:0000256" key="15">
    <source>
        <dbReference type="PROSITE-ProRule" id="PRU00175"/>
    </source>
</evidence>
<keyword evidence="7" id="KW-0347">Helicase</keyword>
<dbReference type="EMBL" id="JAHRHJ020003813">
    <property type="protein sequence ID" value="KAH9290628.1"/>
    <property type="molecule type" value="Genomic_DNA"/>
</dbReference>
<dbReference type="GO" id="GO:0004386">
    <property type="term" value="F:helicase activity"/>
    <property type="evidence" value="ECO:0007669"/>
    <property type="project" value="UniProtKB-KW"/>
</dbReference>
<comment type="similarity">
    <text evidence="2">Belongs to the SNF2/RAD54 helicase family. RAD16 subfamily.</text>
</comment>
<dbReference type="OMA" id="GNSYQHG"/>
<evidence type="ECO:0000256" key="14">
    <source>
        <dbReference type="ARBA" id="ARBA00023242"/>
    </source>
</evidence>
<dbReference type="AlphaFoldDB" id="A0AA38C607"/>
<evidence type="ECO:0000256" key="16">
    <source>
        <dbReference type="SAM" id="MobiDB-lite"/>
    </source>
</evidence>
<dbReference type="InterPro" id="IPR013083">
    <property type="entry name" value="Znf_RING/FYVE/PHD"/>
</dbReference>
<evidence type="ECO:0000256" key="4">
    <source>
        <dbReference type="ARBA" id="ARBA00022741"/>
    </source>
</evidence>
<dbReference type="Pfam" id="PF00176">
    <property type="entry name" value="SNF2-rel_dom"/>
    <property type="match status" value="1"/>
</dbReference>
<dbReference type="Pfam" id="PF00097">
    <property type="entry name" value="zf-C3HC4"/>
    <property type="match status" value="1"/>
</dbReference>
<dbReference type="InterPro" id="IPR001650">
    <property type="entry name" value="Helicase_C-like"/>
</dbReference>
<organism evidence="20 21">
    <name type="scientific">Taxus chinensis</name>
    <name type="common">Chinese yew</name>
    <name type="synonym">Taxus wallichiana var. chinensis</name>
    <dbReference type="NCBI Taxonomy" id="29808"/>
    <lineage>
        <taxon>Eukaryota</taxon>
        <taxon>Viridiplantae</taxon>
        <taxon>Streptophyta</taxon>
        <taxon>Embryophyta</taxon>
        <taxon>Tracheophyta</taxon>
        <taxon>Spermatophyta</taxon>
        <taxon>Pinopsida</taxon>
        <taxon>Pinidae</taxon>
        <taxon>Conifers II</taxon>
        <taxon>Cupressales</taxon>
        <taxon>Taxaceae</taxon>
        <taxon>Taxus</taxon>
    </lineage>
</organism>
<dbReference type="Gene3D" id="3.40.50.300">
    <property type="entry name" value="P-loop containing nucleotide triphosphate hydrolases"/>
    <property type="match status" value="1"/>
</dbReference>
<feature type="domain" description="RING-type" evidence="17">
    <location>
        <begin position="936"/>
        <end position="976"/>
    </location>
</feature>
<evidence type="ECO:0000256" key="6">
    <source>
        <dbReference type="ARBA" id="ARBA00022801"/>
    </source>
</evidence>
<keyword evidence="10" id="KW-0156">Chromatin regulator</keyword>
<keyword evidence="12" id="KW-0238">DNA-binding</keyword>
<gene>
    <name evidence="20" type="ORF">KI387_034745</name>
</gene>
<feature type="region of interest" description="Disordered" evidence="16">
    <location>
        <begin position="160"/>
        <end position="189"/>
    </location>
</feature>
<dbReference type="Pfam" id="PF00271">
    <property type="entry name" value="Helicase_C"/>
    <property type="match status" value="1"/>
</dbReference>
<dbReference type="PANTHER" id="PTHR45626:SF24">
    <property type="entry name" value="HELICASE-LIKE TRANSCRIPTION FACTOR CHR28-RELATED"/>
    <property type="match status" value="1"/>
</dbReference>
<dbReference type="PROSITE" id="PS51192">
    <property type="entry name" value="HELICASE_ATP_BIND_1"/>
    <property type="match status" value="1"/>
</dbReference>
<accession>A0AA38C607</accession>
<evidence type="ECO:0000256" key="3">
    <source>
        <dbReference type="ARBA" id="ARBA00022723"/>
    </source>
</evidence>
<dbReference type="SUPFAM" id="SSF57850">
    <property type="entry name" value="RING/U-box"/>
    <property type="match status" value="1"/>
</dbReference>
<dbReference type="GO" id="GO:0003677">
    <property type="term" value="F:DNA binding"/>
    <property type="evidence" value="ECO:0007669"/>
    <property type="project" value="UniProtKB-KW"/>
</dbReference>
<evidence type="ECO:0000256" key="7">
    <source>
        <dbReference type="ARBA" id="ARBA00022806"/>
    </source>
</evidence>
<evidence type="ECO:0000256" key="5">
    <source>
        <dbReference type="ARBA" id="ARBA00022771"/>
    </source>
</evidence>
<reference evidence="20 21" key="1">
    <citation type="journal article" date="2021" name="Nat. Plants">
        <title>The Taxus genome provides insights into paclitaxel biosynthesis.</title>
        <authorList>
            <person name="Xiong X."/>
            <person name="Gou J."/>
            <person name="Liao Q."/>
            <person name="Li Y."/>
            <person name="Zhou Q."/>
            <person name="Bi G."/>
            <person name="Li C."/>
            <person name="Du R."/>
            <person name="Wang X."/>
            <person name="Sun T."/>
            <person name="Guo L."/>
            <person name="Liang H."/>
            <person name="Lu P."/>
            <person name="Wu Y."/>
            <person name="Zhang Z."/>
            <person name="Ro D.K."/>
            <person name="Shang Y."/>
            <person name="Huang S."/>
            <person name="Yan J."/>
        </authorList>
    </citation>
    <scope>NUCLEOTIDE SEQUENCE [LARGE SCALE GENOMIC DNA]</scope>
    <source>
        <strain evidence="20">Ta-2019</strain>
    </source>
</reference>
<keyword evidence="14" id="KW-0539">Nucleus</keyword>
<evidence type="ECO:0000256" key="1">
    <source>
        <dbReference type="ARBA" id="ARBA00004123"/>
    </source>
</evidence>
<keyword evidence="21" id="KW-1185">Reference proteome</keyword>
<evidence type="ECO:0000256" key="10">
    <source>
        <dbReference type="ARBA" id="ARBA00022853"/>
    </source>
</evidence>
<evidence type="ECO:0000256" key="2">
    <source>
        <dbReference type="ARBA" id="ARBA00008438"/>
    </source>
</evidence>
<dbReference type="Proteomes" id="UP000824469">
    <property type="component" value="Unassembled WGS sequence"/>
</dbReference>
<dbReference type="CDD" id="cd18008">
    <property type="entry name" value="DEXDc_SHPRH-like"/>
    <property type="match status" value="1"/>
</dbReference>
<dbReference type="InterPro" id="IPR038718">
    <property type="entry name" value="SNF2-like_sf"/>
</dbReference>
<feature type="compositionally biased region" description="Polar residues" evidence="16">
    <location>
        <begin position="115"/>
        <end position="140"/>
    </location>
</feature>
<comment type="subcellular location">
    <subcellularLocation>
        <location evidence="1">Nucleus</location>
    </subcellularLocation>
</comment>
<keyword evidence="11" id="KW-0805">Transcription regulation</keyword>
<dbReference type="GO" id="GO:0005634">
    <property type="term" value="C:nucleus"/>
    <property type="evidence" value="ECO:0007669"/>
    <property type="project" value="UniProtKB-SubCell"/>
</dbReference>
<dbReference type="PANTHER" id="PTHR45626">
    <property type="entry name" value="TRANSCRIPTION TERMINATION FACTOR 2-RELATED"/>
    <property type="match status" value="1"/>
</dbReference>
<feature type="region of interest" description="Disordered" evidence="16">
    <location>
        <begin position="432"/>
        <end position="464"/>
    </location>
</feature>
<dbReference type="PROSITE" id="PS50089">
    <property type="entry name" value="ZF_RING_2"/>
    <property type="match status" value="1"/>
</dbReference>
<evidence type="ECO:0000259" key="17">
    <source>
        <dbReference type="PROSITE" id="PS50089"/>
    </source>
</evidence>
<sequence>MGDDGVQYPCVDLDDQINIEEFMSILQEEPLPVPTYNFFESQVKSSLGESDDEHRSNNYMAPMGSEFLNQANFQPHNAASSNPQLLKQADSGKADGLQGTGESSFSELPDASLSDCLNPSAGDSSQPDDQCGSPGSSQSDIFQDFQGLEELGIMSLADSERAQQRNGSVSASDWMSLSNTNNNTSTDVHAANSLSTGREARTFGSFNGNSYLQNIKSIPNNIDKSVLERSCQVPEKTELVDLTQTDSSDDDIEIRMGLFGNNSRYNGDNADARRKLPPWGQNGVNADIHRKPPSWGQNGVNVDFGRKLPSWGQASGKSLVKKESKETSWRNSTLTDTSDWNSRKPPINAQERRIVGLQSQGASGATVSDGIFREKKPVTGNSYQHGEFIFEQTQQMKEEWMGGASSSNWKSGSANLDVEVNQKPILKDISFWNDDSDTDGMPDSNSKRHLPPTLAPGSSWPKAEDERQTYRQALLDLAQPTLEASPDSGLLAVSLLRHQRIALAWMVQKETNNMHCAGGILADDQGLGKTVSTIALILKEKPAYQSCKEDTSKVKLETSAVNLDEDDVVEKDIERKLPKLNKNDFGLKESTHSVKKGRPSAGTLVVCPTSVLRQWAHEIHEKVTAKANISVLVYHGSSRTKDPNELAKYDVVLTTYSIVSQEVPKQELGDDHEEFDRNRDDSGLIDAFTDKKKKKKTPSETVKKKNKKGMNDSSIELVPRPLAKVGWFRVVLDEAQSIKNHRTQVARACWGLRAKRRWCLSGTPIQNSIDDLYSYFRFLKYDPYAVYRSFCSTIKVPISKNPLSGYKKLQAVLKTIMLRRTKGTFIDGEPIIQLPPKTVTLKKIEFSLEEREFYHKLEIDSQARFKGYQDAGTVKQNYVNILLMLLRLRQACDHPLLVKACSSDSTWRSSAETAKKLPSEKLNDLINSLEGSLAICGICNDAPEVAVVTLCTHVFCNQCILTHLTQPDEAICPFPNCKCHLKADSVFSLTTLQNTLRKRISSDQMNDGTTENLLEEPDSTSEYLGVTSSKIKAVLETLRTLPKVRTSVPRSPSMNNMDKDAGSLGSMSDDIVQENASEFSEEVSLDVQPSLKKQIIEMPEKAIVFSQWTSMLDLLEVPLKQSCLHYRRLDGTMSVLARDKAVNDFKMLPEVTVMIMSLKAASLGLNMVAACHVLLLDLWWNPTTEDQAIDRAHRIGQTRPVQVSRFTVQDTVEDRILALQERKRSMVASAFGEDEAGGRQSHLTEEDLRYLFMT</sequence>
<dbReference type="CDD" id="cd18793">
    <property type="entry name" value="SF2_C_SNF"/>
    <property type="match status" value="1"/>
</dbReference>
<feature type="compositionally biased region" description="Low complexity" evidence="16">
    <location>
        <begin position="176"/>
        <end position="186"/>
    </location>
</feature>
<dbReference type="InterPro" id="IPR001841">
    <property type="entry name" value="Znf_RING"/>
</dbReference>
<keyword evidence="3" id="KW-0479">Metal-binding</keyword>
<evidence type="ECO:0000256" key="13">
    <source>
        <dbReference type="ARBA" id="ARBA00023163"/>
    </source>
</evidence>
<dbReference type="GO" id="GO:0016787">
    <property type="term" value="F:hydrolase activity"/>
    <property type="evidence" value="ECO:0007669"/>
    <property type="project" value="UniProtKB-KW"/>
</dbReference>
<evidence type="ECO:0000259" key="18">
    <source>
        <dbReference type="PROSITE" id="PS51192"/>
    </source>
</evidence>
<feature type="region of interest" description="Disordered" evidence="16">
    <location>
        <begin position="269"/>
        <end position="296"/>
    </location>
</feature>
<feature type="region of interest" description="Disordered" evidence="16">
    <location>
        <begin position="89"/>
        <end position="140"/>
    </location>
</feature>
<dbReference type="InterPro" id="IPR014001">
    <property type="entry name" value="Helicase_ATP-bd"/>
</dbReference>
<dbReference type="GO" id="GO:0008094">
    <property type="term" value="F:ATP-dependent activity, acting on DNA"/>
    <property type="evidence" value="ECO:0007669"/>
    <property type="project" value="TreeGrafter"/>
</dbReference>
<evidence type="ECO:0000256" key="11">
    <source>
        <dbReference type="ARBA" id="ARBA00023015"/>
    </source>
</evidence>
<evidence type="ECO:0000256" key="12">
    <source>
        <dbReference type="ARBA" id="ARBA00023125"/>
    </source>
</evidence>
<name>A0AA38C607_TAXCH</name>
<keyword evidence="6" id="KW-0378">Hydrolase</keyword>
<evidence type="ECO:0000256" key="9">
    <source>
        <dbReference type="ARBA" id="ARBA00022840"/>
    </source>
</evidence>
<dbReference type="Gene3D" id="3.30.40.10">
    <property type="entry name" value="Zinc/RING finger domain, C3HC4 (zinc finger)"/>
    <property type="match status" value="1"/>
</dbReference>
<keyword evidence="13" id="KW-0804">Transcription</keyword>
<keyword evidence="5 15" id="KW-0863">Zinc-finger</keyword>
<dbReference type="InterPro" id="IPR027417">
    <property type="entry name" value="P-loop_NTPase"/>
</dbReference>
<evidence type="ECO:0000256" key="8">
    <source>
        <dbReference type="ARBA" id="ARBA00022833"/>
    </source>
</evidence>
<protein>
    <recommendedName>
        <fullName evidence="22">Helicase-like transcription factor CHR28</fullName>
    </recommendedName>
</protein>
<proteinExistence type="inferred from homology"/>
<dbReference type="PROSITE" id="PS51194">
    <property type="entry name" value="HELICASE_CTER"/>
    <property type="match status" value="1"/>
</dbReference>
<comment type="caution">
    <text evidence="20">The sequence shown here is derived from an EMBL/GenBank/DDBJ whole genome shotgun (WGS) entry which is preliminary data.</text>
</comment>
<dbReference type="GO" id="GO:0080188">
    <property type="term" value="P:gene silencing by siRNA-directed DNA methylation"/>
    <property type="evidence" value="ECO:0007669"/>
    <property type="project" value="UniProtKB-ARBA"/>
</dbReference>
<dbReference type="InterPro" id="IPR050628">
    <property type="entry name" value="SNF2_RAD54_helicase_TF"/>
</dbReference>
<evidence type="ECO:0000259" key="19">
    <source>
        <dbReference type="PROSITE" id="PS51194"/>
    </source>
</evidence>
<evidence type="ECO:0008006" key="22">
    <source>
        <dbReference type="Google" id="ProtNLM"/>
    </source>
</evidence>
<dbReference type="SUPFAM" id="SSF52540">
    <property type="entry name" value="P-loop containing nucleoside triphosphate hydrolases"/>
    <property type="match status" value="2"/>
</dbReference>
<dbReference type="InterPro" id="IPR000330">
    <property type="entry name" value="SNF2_N"/>
</dbReference>
<dbReference type="SMART" id="SM00487">
    <property type="entry name" value="DEXDc"/>
    <property type="match status" value="1"/>
</dbReference>
<keyword evidence="4" id="KW-0547">Nucleotide-binding</keyword>
<feature type="region of interest" description="Disordered" evidence="16">
    <location>
        <begin position="313"/>
        <end position="345"/>
    </location>
</feature>
<dbReference type="InterPro" id="IPR018957">
    <property type="entry name" value="Znf_C3HC4_RING-type"/>
</dbReference>
<dbReference type="InterPro" id="IPR017907">
    <property type="entry name" value="Znf_RING_CS"/>
</dbReference>
<dbReference type="FunFam" id="3.40.50.10810:FF:000071">
    <property type="entry name" value="SNF2 domain-containing protein / helicase domain-containing protein / zinc finger protein-like protein"/>
    <property type="match status" value="1"/>
</dbReference>
<feature type="region of interest" description="Disordered" evidence="16">
    <location>
        <begin position="686"/>
        <end position="708"/>
    </location>
</feature>
<evidence type="ECO:0000313" key="20">
    <source>
        <dbReference type="EMBL" id="KAH9290628.1"/>
    </source>
</evidence>
<keyword evidence="9" id="KW-0067">ATP-binding</keyword>
<dbReference type="FunFam" id="3.40.50.10810:FF:000068">
    <property type="entry name" value="SNF2 domain-containing protein / helicase domain-containing protein / zinc finger protein-like protein"/>
    <property type="match status" value="1"/>
</dbReference>
<feature type="domain" description="Helicase ATP-binding" evidence="18">
    <location>
        <begin position="510"/>
        <end position="782"/>
    </location>
</feature>
<feature type="compositionally biased region" description="Polar residues" evidence="16">
    <location>
        <begin position="164"/>
        <end position="175"/>
    </location>
</feature>
<evidence type="ECO:0000313" key="21">
    <source>
        <dbReference type="Proteomes" id="UP000824469"/>
    </source>
</evidence>
<dbReference type="GO" id="GO:0005524">
    <property type="term" value="F:ATP binding"/>
    <property type="evidence" value="ECO:0007669"/>
    <property type="project" value="UniProtKB-KW"/>
</dbReference>
<dbReference type="GO" id="GO:0006281">
    <property type="term" value="P:DNA repair"/>
    <property type="evidence" value="ECO:0007669"/>
    <property type="project" value="TreeGrafter"/>
</dbReference>
<keyword evidence="8" id="KW-0862">Zinc</keyword>
<dbReference type="GO" id="GO:0008270">
    <property type="term" value="F:zinc ion binding"/>
    <property type="evidence" value="ECO:0007669"/>
    <property type="project" value="UniProtKB-KW"/>
</dbReference>
<feature type="compositionally biased region" description="Polar residues" evidence="16">
    <location>
        <begin position="329"/>
        <end position="340"/>
    </location>
</feature>
<dbReference type="SMART" id="SM00490">
    <property type="entry name" value="HELICc"/>
    <property type="match status" value="1"/>
</dbReference>
<dbReference type="PROSITE" id="PS00518">
    <property type="entry name" value="ZF_RING_1"/>
    <property type="match status" value="1"/>
</dbReference>
<dbReference type="Gene3D" id="3.40.50.10810">
    <property type="entry name" value="Tandem AAA-ATPase domain"/>
    <property type="match status" value="3"/>
</dbReference>
<dbReference type="InterPro" id="IPR049730">
    <property type="entry name" value="SNF2/RAD54-like_C"/>
</dbReference>